<name>A0ABU2ZVN0_9GAMM</name>
<sequence>MNKKTLHLVRFSPFINTDIELCRDNLLADDSIVLIDDGCYTLNHQIFEELQLSCQQIYVVEQHAIARGITLANHSNGINLAKLNQLIFQYDNSVTWQ</sequence>
<dbReference type="SUPFAM" id="SSF75169">
    <property type="entry name" value="DsrEFH-like"/>
    <property type="match status" value="1"/>
</dbReference>
<evidence type="ECO:0000313" key="2">
    <source>
        <dbReference type="Proteomes" id="UP001266357"/>
    </source>
</evidence>
<proteinExistence type="predicted"/>
<reference evidence="1 2" key="1">
    <citation type="submission" date="2023-09" db="EMBL/GenBank/DDBJ databases">
        <authorList>
            <person name="Rey-Velasco X."/>
        </authorList>
    </citation>
    <scope>NUCLEOTIDE SEQUENCE [LARGE SCALE GENOMIC DNA]</scope>
    <source>
        <strain evidence="1 2">W431</strain>
    </source>
</reference>
<comment type="caution">
    <text evidence="1">The sequence shown here is derived from an EMBL/GenBank/DDBJ whole genome shotgun (WGS) entry which is preliminary data.</text>
</comment>
<dbReference type="EMBL" id="JAVRIF010000001">
    <property type="protein sequence ID" value="MDT0601988.1"/>
    <property type="molecule type" value="Genomic_DNA"/>
</dbReference>
<gene>
    <name evidence="1" type="primary">tusB</name>
    <name evidence="1" type="ORF">RM573_00060</name>
</gene>
<organism evidence="1 2">
    <name type="scientific">Thalassotalea castellviae</name>
    <dbReference type="NCBI Taxonomy" id="3075612"/>
    <lineage>
        <taxon>Bacteria</taxon>
        <taxon>Pseudomonadati</taxon>
        <taxon>Pseudomonadota</taxon>
        <taxon>Gammaproteobacteria</taxon>
        <taxon>Alteromonadales</taxon>
        <taxon>Colwelliaceae</taxon>
        <taxon>Thalassotalea</taxon>
    </lineage>
</organism>
<dbReference type="NCBIfam" id="TIGR03011">
    <property type="entry name" value="sulf_tusB_dsrH"/>
    <property type="match status" value="1"/>
</dbReference>
<dbReference type="RefSeq" id="WP_311575337.1">
    <property type="nucleotide sequence ID" value="NZ_JAVRIF010000001.1"/>
</dbReference>
<dbReference type="Proteomes" id="UP001266357">
    <property type="component" value="Unassembled WGS sequence"/>
</dbReference>
<accession>A0ABU2ZVN0</accession>
<dbReference type="Gene3D" id="3.40.1260.10">
    <property type="entry name" value="DsrEFH-like"/>
    <property type="match status" value="1"/>
</dbReference>
<keyword evidence="2" id="KW-1185">Reference proteome</keyword>
<protein>
    <submittedName>
        <fullName evidence="1">Sulfurtransferase complex subunit TusB</fullName>
    </submittedName>
</protein>
<dbReference type="InterPro" id="IPR007215">
    <property type="entry name" value="Sulphur_relay_TusB/DsrH"/>
</dbReference>
<evidence type="ECO:0000313" key="1">
    <source>
        <dbReference type="EMBL" id="MDT0601988.1"/>
    </source>
</evidence>
<dbReference type="InterPro" id="IPR027396">
    <property type="entry name" value="DsrEFH-like"/>
</dbReference>
<dbReference type="Pfam" id="PF04077">
    <property type="entry name" value="DsrH"/>
    <property type="match status" value="1"/>
</dbReference>